<dbReference type="Proteomes" id="UP000187344">
    <property type="component" value="Unassembled WGS sequence"/>
</dbReference>
<evidence type="ECO:0000313" key="3">
    <source>
        <dbReference type="Proteomes" id="UP000187344"/>
    </source>
</evidence>
<dbReference type="PANTHER" id="PTHR47572:SF5">
    <property type="entry name" value="BLR2277 PROTEIN"/>
    <property type="match status" value="1"/>
</dbReference>
<dbReference type="OrthoDB" id="517707at2"/>
<evidence type="ECO:0000256" key="1">
    <source>
        <dbReference type="SAM" id="SignalP"/>
    </source>
</evidence>
<feature type="signal peptide" evidence="1">
    <location>
        <begin position="1"/>
        <end position="23"/>
    </location>
</feature>
<dbReference type="Gene3D" id="2.120.10.30">
    <property type="entry name" value="TolB, C-terminal domain"/>
    <property type="match status" value="1"/>
</dbReference>
<keyword evidence="3" id="KW-1185">Reference proteome</keyword>
<dbReference type="InterPro" id="IPR051262">
    <property type="entry name" value="SMP-30/CGR1_Lactonase"/>
</dbReference>
<proteinExistence type="predicted"/>
<dbReference type="RefSeq" id="WP_075870567.1">
    <property type="nucleotide sequence ID" value="NZ_CALYQA010000003.1"/>
</dbReference>
<accession>A0A1R0F6Y9</accession>
<dbReference type="PANTHER" id="PTHR47572">
    <property type="entry name" value="LIPOPROTEIN-RELATED"/>
    <property type="match status" value="1"/>
</dbReference>
<comment type="caution">
    <text evidence="2">The sequence shown here is derived from an EMBL/GenBank/DDBJ whole genome shotgun (WGS) entry which is preliminary data.</text>
</comment>
<sequence length="261" mass="27689">MKKSFIKIAFLLIFLTYGTFGMAQTKVVATSLHAPTGIAFNNEGEMLVTNWSGNSIVKITTQGKQQVVYSGISAPAGIVVDHNDDIYVASYQGNYILKIDNVGNASKIASGFHTPTGIAWSNTDELLVTNRSSGEIVSVNVETGAKKIVASKLGLPVGVTQLPNGDLVVSQYSGNLTHINAAGVHKQLGSGFDRPGVGIVTVSDHLVAVIDNGAGAVRLVNVDTGETKLLANHLDGAVALAYFKHRYYVGTWNDGQIRVFD</sequence>
<dbReference type="AlphaFoldDB" id="A0A1R0F6Y9"/>
<name>A0A1R0F6Y9_9HYPH</name>
<protein>
    <submittedName>
        <fullName evidence="2">Uncharacterized protein</fullName>
    </submittedName>
</protein>
<feature type="chain" id="PRO_5013023074" evidence="1">
    <location>
        <begin position="24"/>
        <end position="261"/>
    </location>
</feature>
<dbReference type="EMBL" id="LXYT01000003">
    <property type="protein sequence ID" value="OLY42727.1"/>
    <property type="molecule type" value="Genomic_DNA"/>
</dbReference>
<dbReference type="InterPro" id="IPR011042">
    <property type="entry name" value="6-blade_b-propeller_TolB-like"/>
</dbReference>
<evidence type="ECO:0000313" key="2">
    <source>
        <dbReference type="EMBL" id="OLY42727.1"/>
    </source>
</evidence>
<gene>
    <name evidence="2" type="ORF">PEB0149_001340</name>
</gene>
<organism evidence="2 3">
    <name type="scientific">Bartonella apis</name>
    <dbReference type="NCBI Taxonomy" id="1686310"/>
    <lineage>
        <taxon>Bacteria</taxon>
        <taxon>Pseudomonadati</taxon>
        <taxon>Pseudomonadota</taxon>
        <taxon>Alphaproteobacteria</taxon>
        <taxon>Hyphomicrobiales</taxon>
        <taxon>Bartonellaceae</taxon>
        <taxon>Bartonella</taxon>
    </lineage>
</organism>
<dbReference type="SUPFAM" id="SSF63829">
    <property type="entry name" value="Calcium-dependent phosphotriesterase"/>
    <property type="match status" value="1"/>
</dbReference>
<keyword evidence="1" id="KW-0732">Signal</keyword>
<reference evidence="2 3" key="1">
    <citation type="submission" date="2016-12" db="EMBL/GenBank/DDBJ databases">
        <title>Comparative genomics of Bartonella apis.</title>
        <authorList>
            <person name="Engel P."/>
        </authorList>
    </citation>
    <scope>NUCLEOTIDE SEQUENCE [LARGE SCALE GENOMIC DNA]</scope>
    <source>
        <strain evidence="2 3">PEB0149</strain>
    </source>
</reference>